<feature type="domain" description="MARVEL" evidence="14">
    <location>
        <begin position="34"/>
        <end position="168"/>
    </location>
</feature>
<dbReference type="GO" id="GO:0032288">
    <property type="term" value="P:myelin assembly"/>
    <property type="evidence" value="ECO:0007669"/>
    <property type="project" value="Ensembl"/>
</dbReference>
<dbReference type="PANTHER" id="PTHR22776:SF9">
    <property type="entry name" value="PLASMOLIPIN"/>
    <property type="match status" value="1"/>
</dbReference>
<evidence type="ECO:0000313" key="16">
    <source>
        <dbReference type="Proteomes" id="UP000694392"/>
    </source>
</evidence>
<protein>
    <recommendedName>
        <fullName evidence="9">Plasmolipin</fullName>
    </recommendedName>
    <alternativeName>
        <fullName evidence="10">Plasma membrane proteolipid</fullName>
    </alternativeName>
</protein>
<comment type="subunit">
    <text evidence="2">Forms oligomers.</text>
</comment>
<proteinExistence type="inferred from homology"/>
<reference evidence="15" key="1">
    <citation type="submission" date="2025-08" db="UniProtKB">
        <authorList>
            <consortium name="Ensembl"/>
        </authorList>
    </citation>
    <scope>IDENTIFICATION</scope>
</reference>
<keyword evidence="16" id="KW-1185">Reference proteome</keyword>
<keyword evidence="6 11" id="KW-0472">Membrane</keyword>
<organism evidence="15 16">
    <name type="scientific">Sphenodon punctatus</name>
    <name type="common">Tuatara</name>
    <name type="synonym">Hatteria punctata</name>
    <dbReference type="NCBI Taxonomy" id="8508"/>
    <lineage>
        <taxon>Eukaryota</taxon>
        <taxon>Metazoa</taxon>
        <taxon>Chordata</taxon>
        <taxon>Craniata</taxon>
        <taxon>Vertebrata</taxon>
        <taxon>Euteleostomi</taxon>
        <taxon>Lepidosauria</taxon>
        <taxon>Sphenodontia</taxon>
        <taxon>Sphenodontidae</taxon>
        <taxon>Sphenodon</taxon>
    </lineage>
</organism>
<dbReference type="AlphaFoldDB" id="A0A8D0GHD8"/>
<feature type="transmembrane region" description="Helical" evidence="13">
    <location>
        <begin position="67"/>
        <end position="90"/>
    </location>
</feature>
<evidence type="ECO:0000256" key="4">
    <source>
        <dbReference type="ARBA" id="ARBA00022692"/>
    </source>
</evidence>
<evidence type="ECO:0000256" key="2">
    <source>
        <dbReference type="ARBA" id="ARBA00011815"/>
    </source>
</evidence>
<feature type="transmembrane region" description="Helical" evidence="13">
    <location>
        <begin position="143"/>
        <end position="164"/>
    </location>
</feature>
<evidence type="ECO:0000256" key="12">
    <source>
        <dbReference type="SAM" id="MobiDB-lite"/>
    </source>
</evidence>
<dbReference type="InterPro" id="IPR008253">
    <property type="entry name" value="Marvel"/>
</dbReference>
<feature type="region of interest" description="Disordered" evidence="12">
    <location>
        <begin position="1"/>
        <end position="39"/>
    </location>
</feature>
<dbReference type="GeneTree" id="ENSGT00940000156011"/>
<dbReference type="Pfam" id="PF01284">
    <property type="entry name" value="MARVEL"/>
    <property type="match status" value="1"/>
</dbReference>
<dbReference type="GO" id="GO:0042802">
    <property type="term" value="F:identical protein binding"/>
    <property type="evidence" value="ECO:0007669"/>
    <property type="project" value="Ensembl"/>
</dbReference>
<dbReference type="PANTHER" id="PTHR22776">
    <property type="entry name" value="MARVEL-CONTAINING POTENTIAL LIPID RAFT-ASSOCIATED PROTEIN"/>
    <property type="match status" value="1"/>
</dbReference>
<evidence type="ECO:0000256" key="7">
    <source>
        <dbReference type="ARBA" id="ARBA00034721"/>
    </source>
</evidence>
<sequence length="185" mass="20301">MQHSLPRAVGPPRTLGTSSPWARQALPSDPSGDTHTPRDPVGGPDPLVLGLVVWALVADTYYQPHPAYGWVMFVAVFFWLVTVILFVMYLLKLQLKLYMIPWPIVVMVFNAAATILYVTAFITCSAAVQPTSWPQTPDYNRRAAASFFACLVMIAYGGSMFLSFQAWKGFGSNAATSQVTVTNHA</sequence>
<keyword evidence="4 11" id="KW-0812">Transmembrane</keyword>
<feature type="transmembrane region" description="Helical" evidence="13">
    <location>
        <begin position="102"/>
        <end position="123"/>
    </location>
</feature>
<evidence type="ECO:0000256" key="6">
    <source>
        <dbReference type="ARBA" id="ARBA00023136"/>
    </source>
</evidence>
<evidence type="ECO:0000256" key="9">
    <source>
        <dbReference type="ARBA" id="ARBA00050024"/>
    </source>
</evidence>
<dbReference type="Proteomes" id="UP000694392">
    <property type="component" value="Unplaced"/>
</dbReference>
<evidence type="ECO:0000256" key="3">
    <source>
        <dbReference type="ARBA" id="ARBA00022475"/>
    </source>
</evidence>
<evidence type="ECO:0000313" key="15">
    <source>
        <dbReference type="Ensembl" id="ENSSPUP00000005430.1"/>
    </source>
</evidence>
<dbReference type="GO" id="GO:0019911">
    <property type="term" value="F:structural constituent of myelin sheath"/>
    <property type="evidence" value="ECO:0007669"/>
    <property type="project" value="TreeGrafter"/>
</dbReference>
<evidence type="ECO:0000256" key="11">
    <source>
        <dbReference type="PROSITE-ProRule" id="PRU00581"/>
    </source>
</evidence>
<evidence type="ECO:0000256" key="1">
    <source>
        <dbReference type="ARBA" id="ARBA00004424"/>
    </source>
</evidence>
<dbReference type="GO" id="GO:0043209">
    <property type="term" value="C:myelin sheath"/>
    <property type="evidence" value="ECO:0007669"/>
    <property type="project" value="UniProtKB-SubCell"/>
</dbReference>
<gene>
    <name evidence="15" type="primary">PLLP</name>
</gene>
<reference evidence="15" key="2">
    <citation type="submission" date="2025-09" db="UniProtKB">
        <authorList>
            <consortium name="Ensembl"/>
        </authorList>
    </citation>
    <scope>IDENTIFICATION</scope>
</reference>
<evidence type="ECO:0000256" key="13">
    <source>
        <dbReference type="SAM" id="Phobius"/>
    </source>
</evidence>
<dbReference type="Ensembl" id="ENSSPUT00000005769.1">
    <property type="protein sequence ID" value="ENSSPUP00000005430.1"/>
    <property type="gene ID" value="ENSSPUG00000004179.1"/>
</dbReference>
<evidence type="ECO:0000256" key="8">
    <source>
        <dbReference type="ARBA" id="ARBA00049979"/>
    </source>
</evidence>
<dbReference type="GO" id="GO:0016324">
    <property type="term" value="C:apical plasma membrane"/>
    <property type="evidence" value="ECO:0007669"/>
    <property type="project" value="UniProtKB-SubCell"/>
</dbReference>
<dbReference type="PRINTS" id="PR01884">
    <property type="entry name" value="MALPROTEIN"/>
</dbReference>
<evidence type="ECO:0000256" key="10">
    <source>
        <dbReference type="ARBA" id="ARBA00050050"/>
    </source>
</evidence>
<comment type="subcellular location">
    <subcellularLocation>
        <location evidence="1">Apical cell membrane</location>
        <topology evidence="1">Multi-pass membrane protein</topology>
    </subcellularLocation>
    <subcellularLocation>
        <location evidence="8">Myelin membrane</location>
        <topology evidence="8">Multi-pass membrane protein</topology>
    </subcellularLocation>
</comment>
<dbReference type="InterPro" id="IPR013295">
    <property type="entry name" value="MAL"/>
</dbReference>
<keyword evidence="3" id="KW-1003">Cell membrane</keyword>
<accession>A0A8D0GHD8</accession>
<dbReference type="GO" id="GO:1904298">
    <property type="term" value="P:regulation of transcytosis"/>
    <property type="evidence" value="ECO:0007669"/>
    <property type="project" value="Ensembl"/>
</dbReference>
<evidence type="ECO:0000256" key="5">
    <source>
        <dbReference type="ARBA" id="ARBA00022989"/>
    </source>
</evidence>
<dbReference type="InterPro" id="IPR050578">
    <property type="entry name" value="MARVEL-CKLF_proteins"/>
</dbReference>
<comment type="similarity">
    <text evidence="7">Belongs to the MAL family.</text>
</comment>
<evidence type="ECO:0000259" key="14">
    <source>
        <dbReference type="PROSITE" id="PS51225"/>
    </source>
</evidence>
<name>A0A8D0GHD8_SPHPU</name>
<keyword evidence="5 13" id="KW-1133">Transmembrane helix</keyword>
<dbReference type="PROSITE" id="PS51225">
    <property type="entry name" value="MARVEL"/>
    <property type="match status" value="1"/>
</dbReference>